<dbReference type="Pfam" id="PF08933">
    <property type="entry name" value="PrnB"/>
    <property type="match status" value="1"/>
</dbReference>
<accession>A0A2M8FFF8</accession>
<name>A0A2M8FFF8_9BACT</name>
<dbReference type="GO" id="GO:0019441">
    <property type="term" value="P:L-tryptophan catabolic process to kynurenine"/>
    <property type="evidence" value="ECO:0007669"/>
    <property type="project" value="InterPro"/>
</dbReference>
<dbReference type="GO" id="GO:0046872">
    <property type="term" value="F:metal ion binding"/>
    <property type="evidence" value="ECO:0007669"/>
    <property type="project" value="InterPro"/>
</dbReference>
<reference evidence="2" key="1">
    <citation type="submission" date="2017-09" db="EMBL/GenBank/DDBJ databases">
        <title>Depth-based differentiation of microbial function through sediment-hosted aquifers and enrichment of novel symbionts in the deep terrestrial subsurface.</title>
        <authorList>
            <person name="Probst A.J."/>
            <person name="Ladd B."/>
            <person name="Jarett J.K."/>
            <person name="Geller-Mcgrath D.E."/>
            <person name="Sieber C.M.K."/>
            <person name="Emerson J.B."/>
            <person name="Anantharaman K."/>
            <person name="Thomas B.C."/>
            <person name="Malmstrom R."/>
            <person name="Stieglmeier M."/>
            <person name="Klingl A."/>
            <person name="Woyke T."/>
            <person name="Ryan C.M."/>
            <person name="Banfield J.F."/>
        </authorList>
    </citation>
    <scope>NUCLEOTIDE SEQUENCE [LARGE SCALE GENOMIC DNA]</scope>
</reference>
<protein>
    <submittedName>
        <fullName evidence="1">Uncharacterized protein</fullName>
    </submittedName>
</protein>
<organism evidence="1 2">
    <name type="scientific">Candidatus Kaiserbacteria bacterium CG_4_9_14_0_2_um_filter_41_32</name>
    <dbReference type="NCBI Taxonomy" id="1974601"/>
    <lineage>
        <taxon>Bacteria</taxon>
        <taxon>Candidatus Kaiseribacteriota</taxon>
    </lineage>
</organism>
<dbReference type="SUPFAM" id="SSF140959">
    <property type="entry name" value="Indolic compounds 2,3-dioxygenase-like"/>
    <property type="match status" value="1"/>
</dbReference>
<dbReference type="Gene3D" id="1.20.58.1320">
    <property type="match status" value="1"/>
</dbReference>
<comment type="caution">
    <text evidence="1">The sequence shown here is derived from an EMBL/GenBank/DDBJ whole genome shotgun (WGS) entry which is preliminary data.</text>
</comment>
<gene>
    <name evidence="1" type="ORF">CO026_00620</name>
</gene>
<proteinExistence type="predicted"/>
<dbReference type="AlphaFoldDB" id="A0A2M8FFF8"/>
<dbReference type="GO" id="GO:0020037">
    <property type="term" value="F:heme binding"/>
    <property type="evidence" value="ECO:0007669"/>
    <property type="project" value="InterPro"/>
</dbReference>
<dbReference type="InterPro" id="IPR037217">
    <property type="entry name" value="Trp/Indoleamine_2_3_dOase-like"/>
</dbReference>
<evidence type="ECO:0000313" key="1">
    <source>
        <dbReference type="EMBL" id="PJC56374.1"/>
    </source>
</evidence>
<dbReference type="InterPro" id="IPR015029">
    <property type="entry name" value="PrnB"/>
</dbReference>
<evidence type="ECO:0000313" key="2">
    <source>
        <dbReference type="Proteomes" id="UP000230391"/>
    </source>
</evidence>
<sequence>MDTVKTAPAYTIYKMGKLLDQSVQELDPLGFDQYFVSGKFSECATALSAEAILAFTERNVNQISFDTMVKMAEVPAMAAARDLNMVASAVTRFGIPMHMVPQLESFMILLAEKTREVPTDTVFGYGARNPKGNRRRSFTRTFEEDVFIDSFTEGMNSLIVTLAALETVQTMSLTNGRYSPLVKEAMCGFQKMSESILNVRKHITPDFFTHRLRPFFEPKTIRGKTYFAAGGAQMPVTVVDLILWGIDDSDRVYVGYRSENLRYLPRFYQAKVESIFQSSSIQQSVSVELSGGIPINAKDNVKSSLAALKEFADQIIRFRAPHFGVAKANMKIRSEGSVGSGGYDIFILQHLIDRTKKFKASVAALE</sequence>
<dbReference type="EMBL" id="PFRD01000032">
    <property type="protein sequence ID" value="PJC56374.1"/>
    <property type="molecule type" value="Genomic_DNA"/>
</dbReference>
<dbReference type="Proteomes" id="UP000230391">
    <property type="component" value="Unassembled WGS sequence"/>
</dbReference>
<dbReference type="Gene3D" id="1.20.58.480">
    <property type="match status" value="1"/>
</dbReference>